<keyword evidence="1 2" id="KW-0597">Phosphoprotein</keyword>
<organism evidence="4 5">
    <name type="scientific">Deinococcus roseus</name>
    <dbReference type="NCBI Taxonomy" id="392414"/>
    <lineage>
        <taxon>Bacteria</taxon>
        <taxon>Thermotogati</taxon>
        <taxon>Deinococcota</taxon>
        <taxon>Deinococci</taxon>
        <taxon>Deinococcales</taxon>
        <taxon>Deinococcaceae</taxon>
        <taxon>Deinococcus</taxon>
    </lineage>
</organism>
<evidence type="ECO:0000256" key="1">
    <source>
        <dbReference type="ARBA" id="ARBA00022553"/>
    </source>
</evidence>
<sequence length="126" mass="14221">MASNPKILVIDDQNVNLILIEKALRSGEYQNIVTTSSPEDGLDRILNDKPDLVLLDLIMPRLNGIEILEHLKSLSQNMPPILIVTSENSENMQQKALEAGARQVIKKPFQRAELLDSVRQWLAFAY</sequence>
<dbReference type="Pfam" id="PF00072">
    <property type="entry name" value="Response_reg"/>
    <property type="match status" value="1"/>
</dbReference>
<evidence type="ECO:0000313" key="5">
    <source>
        <dbReference type="Proteomes" id="UP000632222"/>
    </source>
</evidence>
<dbReference type="InterPro" id="IPR011006">
    <property type="entry name" value="CheY-like_superfamily"/>
</dbReference>
<dbReference type="PANTHER" id="PTHR44591:SF3">
    <property type="entry name" value="RESPONSE REGULATORY DOMAIN-CONTAINING PROTEIN"/>
    <property type="match status" value="1"/>
</dbReference>
<protein>
    <recommendedName>
        <fullName evidence="3">Response regulatory domain-containing protein</fullName>
    </recommendedName>
</protein>
<dbReference type="SUPFAM" id="SSF52172">
    <property type="entry name" value="CheY-like"/>
    <property type="match status" value="1"/>
</dbReference>
<keyword evidence="5" id="KW-1185">Reference proteome</keyword>
<dbReference type="InterPro" id="IPR050595">
    <property type="entry name" value="Bact_response_regulator"/>
</dbReference>
<reference evidence="5" key="1">
    <citation type="journal article" date="2019" name="Int. J. Syst. Evol. Microbiol.">
        <title>The Global Catalogue of Microorganisms (GCM) 10K type strain sequencing project: providing services to taxonomists for standard genome sequencing and annotation.</title>
        <authorList>
            <consortium name="The Broad Institute Genomics Platform"/>
            <consortium name="The Broad Institute Genome Sequencing Center for Infectious Disease"/>
            <person name="Wu L."/>
            <person name="Ma J."/>
        </authorList>
    </citation>
    <scope>NUCLEOTIDE SEQUENCE [LARGE SCALE GENOMIC DNA]</scope>
    <source>
        <strain evidence="5">JCM 14370</strain>
    </source>
</reference>
<evidence type="ECO:0000259" key="3">
    <source>
        <dbReference type="PROSITE" id="PS50110"/>
    </source>
</evidence>
<evidence type="ECO:0000256" key="2">
    <source>
        <dbReference type="PROSITE-ProRule" id="PRU00169"/>
    </source>
</evidence>
<feature type="domain" description="Response regulatory" evidence="3">
    <location>
        <begin position="6"/>
        <end position="122"/>
    </location>
</feature>
<dbReference type="EMBL" id="BMOD01000001">
    <property type="protein sequence ID" value="GGJ19172.1"/>
    <property type="molecule type" value="Genomic_DNA"/>
</dbReference>
<evidence type="ECO:0000313" key="4">
    <source>
        <dbReference type="EMBL" id="GGJ19172.1"/>
    </source>
</evidence>
<dbReference type="RefSeq" id="WP_188998341.1">
    <property type="nucleotide sequence ID" value="NZ_BMOD01000001.1"/>
</dbReference>
<dbReference type="InterPro" id="IPR001789">
    <property type="entry name" value="Sig_transdc_resp-reg_receiver"/>
</dbReference>
<gene>
    <name evidence="4" type="ORF">GCM10008938_01500</name>
</gene>
<feature type="modified residue" description="4-aspartylphosphate" evidence="2">
    <location>
        <position position="56"/>
    </location>
</feature>
<dbReference type="SMART" id="SM00448">
    <property type="entry name" value="REC"/>
    <property type="match status" value="1"/>
</dbReference>
<name>A0ABQ2CTJ0_9DEIO</name>
<proteinExistence type="predicted"/>
<dbReference type="Proteomes" id="UP000632222">
    <property type="component" value="Unassembled WGS sequence"/>
</dbReference>
<comment type="caution">
    <text evidence="4">The sequence shown here is derived from an EMBL/GenBank/DDBJ whole genome shotgun (WGS) entry which is preliminary data.</text>
</comment>
<dbReference type="PROSITE" id="PS50110">
    <property type="entry name" value="RESPONSE_REGULATORY"/>
    <property type="match status" value="1"/>
</dbReference>
<dbReference type="Gene3D" id="3.40.50.2300">
    <property type="match status" value="1"/>
</dbReference>
<dbReference type="PANTHER" id="PTHR44591">
    <property type="entry name" value="STRESS RESPONSE REGULATOR PROTEIN 1"/>
    <property type="match status" value="1"/>
</dbReference>
<accession>A0ABQ2CTJ0</accession>